<dbReference type="Gene3D" id="1.10.287.130">
    <property type="match status" value="1"/>
</dbReference>
<dbReference type="PROSITE" id="PS50112">
    <property type="entry name" value="PAS"/>
    <property type="match status" value="1"/>
</dbReference>
<protein>
    <recommendedName>
        <fullName evidence="2">histidine kinase</fullName>
        <ecNumber evidence="2">2.7.13.3</ecNumber>
    </recommendedName>
</protein>
<dbReference type="GO" id="GO:0000155">
    <property type="term" value="F:phosphorelay sensor kinase activity"/>
    <property type="evidence" value="ECO:0007669"/>
    <property type="project" value="InterPro"/>
</dbReference>
<dbReference type="PROSITE" id="PS50109">
    <property type="entry name" value="HIS_KIN"/>
    <property type="match status" value="1"/>
</dbReference>
<reference evidence="10" key="1">
    <citation type="submission" date="2016-10" db="EMBL/GenBank/DDBJ databases">
        <authorList>
            <person name="Varghese N."/>
            <person name="Submissions S."/>
        </authorList>
    </citation>
    <scope>NUCLEOTIDE SEQUENCE [LARGE SCALE GENOMIC DNA]</scope>
    <source>
        <strain evidence="10">DSM 24729</strain>
    </source>
</reference>
<keyword evidence="6" id="KW-0175">Coiled coil</keyword>
<evidence type="ECO:0000256" key="2">
    <source>
        <dbReference type="ARBA" id="ARBA00012438"/>
    </source>
</evidence>
<organism evidence="9 10">
    <name type="scientific">Cellulophaga baltica</name>
    <dbReference type="NCBI Taxonomy" id="76594"/>
    <lineage>
        <taxon>Bacteria</taxon>
        <taxon>Pseudomonadati</taxon>
        <taxon>Bacteroidota</taxon>
        <taxon>Flavobacteriia</taxon>
        <taxon>Flavobacteriales</taxon>
        <taxon>Flavobacteriaceae</taxon>
        <taxon>Cellulophaga</taxon>
    </lineage>
</organism>
<evidence type="ECO:0000256" key="1">
    <source>
        <dbReference type="ARBA" id="ARBA00000085"/>
    </source>
</evidence>
<evidence type="ECO:0000259" key="7">
    <source>
        <dbReference type="PROSITE" id="PS50109"/>
    </source>
</evidence>
<dbReference type="InterPro" id="IPR004358">
    <property type="entry name" value="Sig_transdc_His_kin-like_C"/>
</dbReference>
<dbReference type="Gene3D" id="3.30.565.10">
    <property type="entry name" value="Histidine kinase-like ATPase, C-terminal domain"/>
    <property type="match status" value="1"/>
</dbReference>
<keyword evidence="5 9" id="KW-0418">Kinase</keyword>
<dbReference type="EC" id="2.7.13.3" evidence="2"/>
<evidence type="ECO:0000259" key="8">
    <source>
        <dbReference type="PROSITE" id="PS50112"/>
    </source>
</evidence>
<dbReference type="SUPFAM" id="SSF55785">
    <property type="entry name" value="PYP-like sensor domain (PAS domain)"/>
    <property type="match status" value="1"/>
</dbReference>
<dbReference type="PRINTS" id="PR00344">
    <property type="entry name" value="BCTRLSENSOR"/>
</dbReference>
<dbReference type="SUPFAM" id="SSF47384">
    <property type="entry name" value="Homodimeric domain of signal transducing histidine kinase"/>
    <property type="match status" value="1"/>
</dbReference>
<dbReference type="Proteomes" id="UP000182114">
    <property type="component" value="Unassembled WGS sequence"/>
</dbReference>
<sequence length="412" mass="46558">MEVNHHNRSVQDLHQEIAQLREQNKKLLLFHSSKQEIQRSYDELLLKLNTESETYTHTILDNMGDSVFVKDEKSRLLLVNNAFCEMFGMSRKDIIGKTLAEDVAEHEKEAFLKIDSEVLKSGIENINEETLTINGGEQRVISTRKSRFIDASGEKYIIGAIRDITVNKNAEKALLRSESELRELNITKDKLFSIIGHDLRSPFNNILTLSNLMEDAIEEGKVSLLAEYVGLIKTTSTSTLSLLENLLTWSKSQKDKANLQKDKLNIKDLLDEVQEFIQHMATTKNIIIKEPFLDTVEVFSDEKMLKTILRNLLSNAVKFTKSGGSIHVSVTKNESVLEFKVSDTGIGMCEKTAKKLFDAETNKSCRGTANEMGSGFGLVLCKEFVEKLGGKIWVESEMGKGSDFKFWLPLLV</sequence>
<feature type="domain" description="PAS" evidence="8">
    <location>
        <begin position="52"/>
        <end position="122"/>
    </location>
</feature>
<dbReference type="SMART" id="SM00091">
    <property type="entry name" value="PAS"/>
    <property type="match status" value="1"/>
</dbReference>
<dbReference type="Pfam" id="PF00989">
    <property type="entry name" value="PAS"/>
    <property type="match status" value="1"/>
</dbReference>
<keyword evidence="3" id="KW-0597">Phosphoprotein</keyword>
<evidence type="ECO:0000313" key="9">
    <source>
        <dbReference type="EMBL" id="SDE60413.1"/>
    </source>
</evidence>
<dbReference type="CDD" id="cd00082">
    <property type="entry name" value="HisKA"/>
    <property type="match status" value="1"/>
</dbReference>
<dbReference type="InterPro" id="IPR013767">
    <property type="entry name" value="PAS_fold"/>
</dbReference>
<evidence type="ECO:0000256" key="6">
    <source>
        <dbReference type="SAM" id="Coils"/>
    </source>
</evidence>
<dbReference type="EMBL" id="FNBD01000002">
    <property type="protein sequence ID" value="SDE60413.1"/>
    <property type="molecule type" value="Genomic_DNA"/>
</dbReference>
<dbReference type="NCBIfam" id="TIGR00229">
    <property type="entry name" value="sensory_box"/>
    <property type="match status" value="1"/>
</dbReference>
<dbReference type="FunFam" id="3.30.565.10:FF:000006">
    <property type="entry name" value="Sensor histidine kinase WalK"/>
    <property type="match status" value="1"/>
</dbReference>
<keyword evidence="10" id="KW-1185">Reference proteome</keyword>
<dbReference type="PANTHER" id="PTHR43047">
    <property type="entry name" value="TWO-COMPONENT HISTIDINE PROTEIN KINASE"/>
    <property type="match status" value="1"/>
</dbReference>
<feature type="coiled-coil region" evidence="6">
    <location>
        <begin position="3"/>
        <end position="30"/>
    </location>
</feature>
<dbReference type="SMART" id="SM00387">
    <property type="entry name" value="HATPase_c"/>
    <property type="match status" value="1"/>
</dbReference>
<dbReference type="eggNOG" id="COG2205">
    <property type="taxonomic scope" value="Bacteria"/>
</dbReference>
<evidence type="ECO:0000256" key="5">
    <source>
        <dbReference type="ARBA" id="ARBA00022777"/>
    </source>
</evidence>
<name>A0A1G7E9V4_9FLAO</name>
<dbReference type="CDD" id="cd00130">
    <property type="entry name" value="PAS"/>
    <property type="match status" value="1"/>
</dbReference>
<dbReference type="InterPro" id="IPR036890">
    <property type="entry name" value="HATPase_C_sf"/>
</dbReference>
<feature type="domain" description="Histidine kinase" evidence="7">
    <location>
        <begin position="194"/>
        <end position="412"/>
    </location>
</feature>
<dbReference type="Gene3D" id="3.30.450.20">
    <property type="entry name" value="PAS domain"/>
    <property type="match status" value="1"/>
</dbReference>
<evidence type="ECO:0000256" key="4">
    <source>
        <dbReference type="ARBA" id="ARBA00022679"/>
    </source>
</evidence>
<gene>
    <name evidence="9" type="ORF">SAMN04487992_102187</name>
</gene>
<evidence type="ECO:0000313" key="10">
    <source>
        <dbReference type="Proteomes" id="UP000182114"/>
    </source>
</evidence>
<dbReference type="GO" id="GO:0006355">
    <property type="term" value="P:regulation of DNA-templated transcription"/>
    <property type="evidence" value="ECO:0007669"/>
    <property type="project" value="InterPro"/>
</dbReference>
<keyword evidence="4" id="KW-0808">Transferase</keyword>
<dbReference type="InterPro" id="IPR000014">
    <property type="entry name" value="PAS"/>
</dbReference>
<dbReference type="InterPro" id="IPR035965">
    <property type="entry name" value="PAS-like_dom_sf"/>
</dbReference>
<evidence type="ECO:0000256" key="3">
    <source>
        <dbReference type="ARBA" id="ARBA00022553"/>
    </source>
</evidence>
<dbReference type="InterPro" id="IPR005467">
    <property type="entry name" value="His_kinase_dom"/>
</dbReference>
<dbReference type="InterPro" id="IPR003594">
    <property type="entry name" value="HATPase_dom"/>
</dbReference>
<comment type="catalytic activity">
    <reaction evidence="1">
        <text>ATP + protein L-histidine = ADP + protein N-phospho-L-histidine.</text>
        <dbReference type="EC" id="2.7.13.3"/>
    </reaction>
</comment>
<dbReference type="SMART" id="SM00388">
    <property type="entry name" value="HisKA"/>
    <property type="match status" value="1"/>
</dbReference>
<dbReference type="InterPro" id="IPR003661">
    <property type="entry name" value="HisK_dim/P_dom"/>
</dbReference>
<accession>A0A1G7E9V4</accession>
<dbReference type="InterPro" id="IPR036097">
    <property type="entry name" value="HisK_dim/P_sf"/>
</dbReference>
<dbReference type="Pfam" id="PF02518">
    <property type="entry name" value="HATPase_c"/>
    <property type="match status" value="1"/>
</dbReference>
<dbReference type="AlphaFoldDB" id="A0A1G7E9V4"/>
<dbReference type="Pfam" id="PF00512">
    <property type="entry name" value="HisKA"/>
    <property type="match status" value="1"/>
</dbReference>
<proteinExistence type="predicted"/>
<dbReference type="SUPFAM" id="SSF55874">
    <property type="entry name" value="ATPase domain of HSP90 chaperone/DNA topoisomerase II/histidine kinase"/>
    <property type="match status" value="1"/>
</dbReference>
<dbReference type="RefSeq" id="WP_074537492.1">
    <property type="nucleotide sequence ID" value="NZ_FNBD01000002.1"/>
</dbReference>